<accession>A0AAN4Z1C1</accession>
<proteinExistence type="predicted"/>
<reference evidence="2" key="1">
    <citation type="submission" date="2023-04" db="EMBL/GenBank/DDBJ databases">
        <title>Aspergillus oryzae NBRC 4228.</title>
        <authorList>
            <person name="Ichikawa N."/>
            <person name="Sato H."/>
            <person name="Tonouchi N."/>
        </authorList>
    </citation>
    <scope>NUCLEOTIDE SEQUENCE</scope>
    <source>
        <strain evidence="2">NBRC 4228</strain>
    </source>
</reference>
<gene>
    <name evidence="2" type="ORF">Aory04_001288400</name>
</gene>
<evidence type="ECO:0000313" key="2">
    <source>
        <dbReference type="EMBL" id="GMG38134.1"/>
    </source>
</evidence>
<sequence>MTVTCHFTLLGNNIKDRLRELDLLSAQQDRALVGDAEEPRSKLGIERNWTELRERTRRENDATLITHQPSGPAGHRRGQANLEIELGSQNQLDKFPDSGIGWLDTSTLIYSLPHGLRLDYSLDGLVYRFDTRRPNHAHLVHVEYAL</sequence>
<evidence type="ECO:0000313" key="3">
    <source>
        <dbReference type="Proteomes" id="UP001165205"/>
    </source>
</evidence>
<feature type="region of interest" description="Disordered" evidence="1">
    <location>
        <begin position="56"/>
        <end position="76"/>
    </location>
</feature>
<organism evidence="2 3">
    <name type="scientific">Aspergillus oryzae</name>
    <name type="common">Yellow koji mold</name>
    <dbReference type="NCBI Taxonomy" id="5062"/>
    <lineage>
        <taxon>Eukaryota</taxon>
        <taxon>Fungi</taxon>
        <taxon>Dikarya</taxon>
        <taxon>Ascomycota</taxon>
        <taxon>Pezizomycotina</taxon>
        <taxon>Eurotiomycetes</taxon>
        <taxon>Eurotiomycetidae</taxon>
        <taxon>Eurotiales</taxon>
        <taxon>Aspergillaceae</taxon>
        <taxon>Aspergillus</taxon>
        <taxon>Aspergillus subgen. Circumdati</taxon>
    </lineage>
</organism>
<dbReference type="AlphaFoldDB" id="A0AAN4Z1C1"/>
<comment type="caution">
    <text evidence="2">The sequence shown here is derived from an EMBL/GenBank/DDBJ whole genome shotgun (WGS) entry which is preliminary data.</text>
</comment>
<name>A0AAN4Z1C1_ASPOZ</name>
<protein>
    <submittedName>
        <fullName evidence="2">Unnamed protein product</fullName>
    </submittedName>
</protein>
<dbReference type="EMBL" id="BSYA01000280">
    <property type="protein sequence ID" value="GMG38134.1"/>
    <property type="molecule type" value="Genomic_DNA"/>
</dbReference>
<dbReference type="Proteomes" id="UP001165205">
    <property type="component" value="Unassembled WGS sequence"/>
</dbReference>
<evidence type="ECO:0000256" key="1">
    <source>
        <dbReference type="SAM" id="MobiDB-lite"/>
    </source>
</evidence>